<proteinExistence type="predicted"/>
<reference evidence="2 3" key="1">
    <citation type="submission" date="2016-11" db="UniProtKB">
        <authorList>
            <consortium name="WormBaseParasite"/>
        </authorList>
    </citation>
    <scope>IDENTIFICATION</scope>
</reference>
<dbReference type="WBParaSite" id="maker-uti_cns_0047528-snap-gene-0.12-mRNA-1">
    <property type="protein sequence ID" value="maker-uti_cns_0047528-snap-gene-0.12-mRNA-1"/>
    <property type="gene ID" value="maker-uti_cns_0047528-snap-gene-0.12"/>
</dbReference>
<dbReference type="Proteomes" id="UP000095280">
    <property type="component" value="Unplaced"/>
</dbReference>
<dbReference type="Gene3D" id="1.10.1170.10">
    <property type="entry name" value="Inhibitor Of Apoptosis Protein (2mihbC-IAP-1), Chain A"/>
    <property type="match status" value="1"/>
</dbReference>
<organism evidence="1 3">
    <name type="scientific">Macrostomum lignano</name>
    <dbReference type="NCBI Taxonomy" id="282301"/>
    <lineage>
        <taxon>Eukaryota</taxon>
        <taxon>Metazoa</taxon>
        <taxon>Spiralia</taxon>
        <taxon>Lophotrochozoa</taxon>
        <taxon>Platyhelminthes</taxon>
        <taxon>Rhabditophora</taxon>
        <taxon>Macrostomorpha</taxon>
        <taxon>Macrostomida</taxon>
        <taxon>Macrostomidae</taxon>
        <taxon>Macrostomum</taxon>
    </lineage>
</organism>
<evidence type="ECO:0000313" key="3">
    <source>
        <dbReference type="WBParaSite" id="maker-uti_cns_0047528-snap-gene-0.12-mRNA-1"/>
    </source>
</evidence>
<evidence type="ECO:0000313" key="1">
    <source>
        <dbReference type="Proteomes" id="UP000095280"/>
    </source>
</evidence>
<dbReference type="SUPFAM" id="SSF57924">
    <property type="entry name" value="Inhibitor of apoptosis (IAP) repeat"/>
    <property type="match status" value="1"/>
</dbReference>
<protein>
    <submittedName>
        <fullName evidence="2 3">Cyclin N-terminal domain-containing protein</fullName>
    </submittedName>
</protein>
<accession>A0A1I8JH70</accession>
<dbReference type="AlphaFoldDB" id="A0A1I8JH70"/>
<evidence type="ECO:0000313" key="2">
    <source>
        <dbReference type="WBParaSite" id="maker-uti_cns_0003541-snap-gene-0.15-mRNA-1"/>
    </source>
</evidence>
<name>A0A1I8JH70_9PLAT</name>
<dbReference type="WBParaSite" id="maker-uti_cns_0003541-snap-gene-0.15-mRNA-1">
    <property type="protein sequence ID" value="maker-uti_cns_0003541-snap-gene-0.15-mRNA-1"/>
    <property type="gene ID" value="maker-uti_cns_0003541-snap-gene-0.15"/>
</dbReference>
<keyword evidence="1" id="KW-1185">Reference proteome</keyword>
<sequence length="297" mass="32954">MAESLPELTEQLKSSLELHYSPEIATKAVELYKRSGEEYKVYIVGCLILTLTASVKPEYTLLSRRKSNLLQSQLYSIEQASELAESGLYLDDQPRPQQQHRLVCFHCSAKIPHQSGSLSAHRQASPGCYFVRFFDFIKSMGSADPSFTESVIRDIGRYVKALRKLKIDLCSQGMAIAMTYGFDNKLLTFCTARHFMRNSGRVPDRAGDLIQLVHSIQPLFHESVPLTVDILALLEPLKLLPGRPESSGYHSVVVGQYDRLSGSMQSRVHSLTHAQLQAIQSVLTSNPSASGAPPGQS</sequence>